<protein>
    <recommendedName>
        <fullName evidence="2">Retrotransposon Copia-like N-terminal domain-containing protein</fullName>
    </recommendedName>
</protein>
<evidence type="ECO:0000313" key="3">
    <source>
        <dbReference type="EMBL" id="MCI32447.1"/>
    </source>
</evidence>
<evidence type="ECO:0000259" key="2">
    <source>
        <dbReference type="Pfam" id="PF14244"/>
    </source>
</evidence>
<keyword evidence="4" id="KW-1185">Reference proteome</keyword>
<dbReference type="Proteomes" id="UP000265520">
    <property type="component" value="Unassembled WGS sequence"/>
</dbReference>
<organism evidence="3 4">
    <name type="scientific">Trifolium medium</name>
    <dbReference type="NCBI Taxonomy" id="97028"/>
    <lineage>
        <taxon>Eukaryota</taxon>
        <taxon>Viridiplantae</taxon>
        <taxon>Streptophyta</taxon>
        <taxon>Embryophyta</taxon>
        <taxon>Tracheophyta</taxon>
        <taxon>Spermatophyta</taxon>
        <taxon>Magnoliopsida</taxon>
        <taxon>eudicotyledons</taxon>
        <taxon>Gunneridae</taxon>
        <taxon>Pentapetalae</taxon>
        <taxon>rosids</taxon>
        <taxon>fabids</taxon>
        <taxon>Fabales</taxon>
        <taxon>Fabaceae</taxon>
        <taxon>Papilionoideae</taxon>
        <taxon>50 kb inversion clade</taxon>
        <taxon>NPAAA clade</taxon>
        <taxon>Hologalegina</taxon>
        <taxon>IRL clade</taxon>
        <taxon>Trifolieae</taxon>
        <taxon>Trifolium</taxon>
    </lineage>
</organism>
<dbReference type="AlphaFoldDB" id="A0A392R891"/>
<evidence type="ECO:0000313" key="4">
    <source>
        <dbReference type="Proteomes" id="UP000265520"/>
    </source>
</evidence>
<accession>A0A392R891</accession>
<proteinExistence type="predicted"/>
<dbReference type="Pfam" id="PF14244">
    <property type="entry name" value="Retrotran_gag_3"/>
    <property type="match status" value="1"/>
</dbReference>
<evidence type="ECO:0000256" key="1">
    <source>
        <dbReference type="SAM" id="MobiDB-lite"/>
    </source>
</evidence>
<feature type="domain" description="Retrotransposon Copia-like N-terminal" evidence="2">
    <location>
        <begin position="49"/>
        <end position="91"/>
    </location>
</feature>
<feature type="compositionally biased region" description="Low complexity" evidence="1">
    <location>
        <begin position="1"/>
        <end position="19"/>
    </location>
</feature>
<feature type="region of interest" description="Disordered" evidence="1">
    <location>
        <begin position="1"/>
        <end position="20"/>
    </location>
</feature>
<comment type="caution">
    <text evidence="3">The sequence shown here is derived from an EMBL/GenBank/DDBJ whole genome shotgun (WGS) entry which is preliminary data.</text>
</comment>
<dbReference type="PANTHER" id="PTHR37610">
    <property type="entry name" value="CCHC-TYPE DOMAIN-CONTAINING PROTEIN"/>
    <property type="match status" value="1"/>
</dbReference>
<dbReference type="PANTHER" id="PTHR37610:SF38">
    <property type="entry name" value="RETROTRANSPOSON COPIA-LIKE N-TERMINAL DOMAIN-CONTAINING PROTEIN"/>
    <property type="match status" value="1"/>
</dbReference>
<dbReference type="InterPro" id="IPR029472">
    <property type="entry name" value="Copia-like_N"/>
</dbReference>
<reference evidence="3 4" key="1">
    <citation type="journal article" date="2018" name="Front. Plant Sci.">
        <title>Red Clover (Trifolium pratense) and Zigzag Clover (T. medium) - A Picture of Genomic Similarities and Differences.</title>
        <authorList>
            <person name="Dluhosova J."/>
            <person name="Istvanek J."/>
            <person name="Nedelnik J."/>
            <person name="Repkova J."/>
        </authorList>
    </citation>
    <scope>NUCLEOTIDE SEQUENCE [LARGE SCALE GENOMIC DNA]</scope>
    <source>
        <strain evidence="4">cv. 10/8</strain>
        <tissue evidence="3">Leaf</tissue>
    </source>
</reference>
<dbReference type="EMBL" id="LXQA010195658">
    <property type="protein sequence ID" value="MCI32447.1"/>
    <property type="molecule type" value="Genomic_DNA"/>
</dbReference>
<sequence>MESPIETETPPPTGGSSTSNLLEDLTSKLAQILTQTQPQTHTQIQTNDSSAAQIGIKLDDSNYPLWSQVVEMFISGKDKLGYINGELPQPELTDPSYRRWRTENSIVKGWLINSMEPGLVGNFIRFATAKAVWD</sequence>
<name>A0A392R891_9FABA</name>
<feature type="non-terminal residue" evidence="3">
    <location>
        <position position="134"/>
    </location>
</feature>